<sequence>MDIRSIGTTGSATTPKQSPEDKKLKAACRDMEAVFLNMLLSRMRATVPKNTLTNSNQQEIVQSMLDSEMTQNMARAGGSGLADMLYRQLAQPAQVERVTKNTQS</sequence>
<keyword evidence="4" id="KW-1185">Reference proteome</keyword>
<dbReference type="RefSeq" id="WP_066241674.1">
    <property type="nucleotide sequence ID" value="NZ_LSGP01000017.1"/>
</dbReference>
<comment type="caution">
    <text evidence="3">The sequence shown here is derived from an EMBL/GenBank/DDBJ whole genome shotgun (WGS) entry which is preliminary data.</text>
</comment>
<dbReference type="EMBL" id="LSGP01000017">
    <property type="protein sequence ID" value="KYZ76354.1"/>
    <property type="molecule type" value="Genomic_DNA"/>
</dbReference>
<dbReference type="STRING" id="1794912.AXX12_07930"/>
<evidence type="ECO:0000259" key="2">
    <source>
        <dbReference type="Pfam" id="PF10135"/>
    </source>
</evidence>
<organism evidence="3 4">
    <name type="scientific">Anaerosporomusa subterranea</name>
    <dbReference type="NCBI Taxonomy" id="1794912"/>
    <lineage>
        <taxon>Bacteria</taxon>
        <taxon>Bacillati</taxon>
        <taxon>Bacillota</taxon>
        <taxon>Negativicutes</taxon>
        <taxon>Acetonemataceae</taxon>
        <taxon>Anaerosporomusa</taxon>
    </lineage>
</organism>
<feature type="region of interest" description="Disordered" evidence="1">
    <location>
        <begin position="1"/>
        <end position="24"/>
    </location>
</feature>
<name>A0A154BQT8_ANASB</name>
<gene>
    <name evidence="3" type="ORF">AXX12_07930</name>
</gene>
<accession>A0A154BQT8</accession>
<reference evidence="3 4" key="1">
    <citation type="submission" date="2016-02" db="EMBL/GenBank/DDBJ databases">
        <title>Anaerosporomusa subterraneum gen. nov., sp. nov., a spore-forming obligate anaerobe isolated from saprolite.</title>
        <authorList>
            <person name="Choi J.K."/>
            <person name="Shah M."/>
            <person name="Yee N."/>
        </authorList>
    </citation>
    <scope>NUCLEOTIDE SEQUENCE [LARGE SCALE GENOMIC DNA]</scope>
    <source>
        <strain evidence="3 4">RU4</strain>
    </source>
</reference>
<dbReference type="PRINTS" id="PR01002">
    <property type="entry name" value="FLGFLGJ"/>
</dbReference>
<feature type="compositionally biased region" description="Polar residues" evidence="1">
    <location>
        <begin position="1"/>
        <end position="17"/>
    </location>
</feature>
<evidence type="ECO:0000256" key="1">
    <source>
        <dbReference type="SAM" id="MobiDB-lite"/>
    </source>
</evidence>
<dbReference type="AlphaFoldDB" id="A0A154BQT8"/>
<evidence type="ECO:0000313" key="4">
    <source>
        <dbReference type="Proteomes" id="UP000076268"/>
    </source>
</evidence>
<dbReference type="Pfam" id="PF10135">
    <property type="entry name" value="Rod-binding"/>
    <property type="match status" value="1"/>
</dbReference>
<feature type="domain" description="Flagellar protein FlgJ N-terminal" evidence="2">
    <location>
        <begin position="43"/>
        <end position="88"/>
    </location>
</feature>
<dbReference type="Proteomes" id="UP000076268">
    <property type="component" value="Unassembled WGS sequence"/>
</dbReference>
<evidence type="ECO:0000313" key="3">
    <source>
        <dbReference type="EMBL" id="KYZ76354.1"/>
    </source>
</evidence>
<protein>
    <recommendedName>
        <fullName evidence="2">Flagellar protein FlgJ N-terminal domain-containing protein</fullName>
    </recommendedName>
</protein>
<proteinExistence type="predicted"/>
<dbReference type="InterPro" id="IPR019301">
    <property type="entry name" value="Flagellar_prot_FlgJ_N"/>
</dbReference>
<dbReference type="OrthoDB" id="9796740at2"/>